<name>A0A0B1SD37_OESDE</name>
<sequence>MKTQVATLEASDNGAIAVEGKKAAAMEENVSKLLTNRKRIATNMLNAISESSFLKKSDLVESIGVELYPGEW</sequence>
<keyword evidence="2" id="KW-1185">Reference proteome</keyword>
<protein>
    <submittedName>
        <fullName evidence="1">Uncharacterized protein</fullName>
    </submittedName>
</protein>
<organism evidence="1 2">
    <name type="scientific">Oesophagostomum dentatum</name>
    <name type="common">Nodular worm</name>
    <dbReference type="NCBI Taxonomy" id="61180"/>
    <lineage>
        <taxon>Eukaryota</taxon>
        <taxon>Metazoa</taxon>
        <taxon>Ecdysozoa</taxon>
        <taxon>Nematoda</taxon>
        <taxon>Chromadorea</taxon>
        <taxon>Rhabditida</taxon>
        <taxon>Rhabditina</taxon>
        <taxon>Rhabditomorpha</taxon>
        <taxon>Strongyloidea</taxon>
        <taxon>Strongylidae</taxon>
        <taxon>Oesophagostomum</taxon>
    </lineage>
</organism>
<gene>
    <name evidence="1" type="ORF">OESDEN_17110</name>
</gene>
<dbReference type="EMBL" id="KN574654">
    <property type="protein sequence ID" value="KHJ83193.1"/>
    <property type="molecule type" value="Genomic_DNA"/>
</dbReference>
<accession>A0A0B1SD37</accession>
<dbReference type="Proteomes" id="UP000053660">
    <property type="component" value="Unassembled WGS sequence"/>
</dbReference>
<proteinExistence type="predicted"/>
<reference evidence="1 2" key="1">
    <citation type="submission" date="2014-03" db="EMBL/GenBank/DDBJ databases">
        <title>Draft genome of the hookworm Oesophagostomum dentatum.</title>
        <authorList>
            <person name="Mitreva M."/>
        </authorList>
    </citation>
    <scope>NUCLEOTIDE SEQUENCE [LARGE SCALE GENOMIC DNA]</scope>
    <source>
        <strain evidence="1 2">OD-Hann</strain>
    </source>
</reference>
<dbReference type="OrthoDB" id="272266at2759"/>
<dbReference type="AlphaFoldDB" id="A0A0B1SD37"/>
<evidence type="ECO:0000313" key="2">
    <source>
        <dbReference type="Proteomes" id="UP000053660"/>
    </source>
</evidence>
<evidence type="ECO:0000313" key="1">
    <source>
        <dbReference type="EMBL" id="KHJ83193.1"/>
    </source>
</evidence>